<dbReference type="RefSeq" id="WP_254168941.1">
    <property type="nucleotide sequence ID" value="NZ_JANAFB010000060.1"/>
</dbReference>
<feature type="compositionally biased region" description="Acidic residues" evidence="1">
    <location>
        <begin position="100"/>
        <end position="116"/>
    </location>
</feature>
<evidence type="ECO:0000313" key="3">
    <source>
        <dbReference type="Proteomes" id="UP001139502"/>
    </source>
</evidence>
<protein>
    <submittedName>
        <fullName evidence="2">Uncharacterized protein</fullName>
    </submittedName>
</protein>
<dbReference type="AlphaFoldDB" id="A0A9X2HF46"/>
<evidence type="ECO:0000313" key="2">
    <source>
        <dbReference type="EMBL" id="MCP3427200.1"/>
    </source>
</evidence>
<dbReference type="Proteomes" id="UP001139502">
    <property type="component" value="Unassembled WGS sequence"/>
</dbReference>
<feature type="region of interest" description="Disordered" evidence="1">
    <location>
        <begin position="1"/>
        <end position="116"/>
    </location>
</feature>
<comment type="caution">
    <text evidence="2">The sequence shown here is derived from an EMBL/GenBank/DDBJ whole genome shotgun (WGS) entry which is preliminary data.</text>
</comment>
<accession>A0A9X2HF46</accession>
<feature type="compositionally biased region" description="Basic and acidic residues" evidence="1">
    <location>
        <begin position="37"/>
        <end position="75"/>
    </location>
</feature>
<dbReference type="EMBL" id="JANAFB010000060">
    <property type="protein sequence ID" value="MCP3427200.1"/>
    <property type="molecule type" value="Genomic_DNA"/>
</dbReference>
<proteinExistence type="predicted"/>
<evidence type="ECO:0000256" key="1">
    <source>
        <dbReference type="SAM" id="MobiDB-lite"/>
    </source>
</evidence>
<feature type="compositionally biased region" description="Low complexity" evidence="1">
    <location>
        <begin position="11"/>
        <end position="36"/>
    </location>
</feature>
<name>A0A9X2HF46_9MICC</name>
<reference evidence="2" key="1">
    <citation type="submission" date="2022-06" db="EMBL/GenBank/DDBJ databases">
        <title>Rothia sp. isolated from sandalwood seedling.</title>
        <authorList>
            <person name="Tuikhar N."/>
            <person name="Kirdat K."/>
            <person name="Thorat V."/>
            <person name="Swetha P."/>
            <person name="Padma S."/>
            <person name="Sundararaj R."/>
            <person name="Yadav A."/>
        </authorList>
    </citation>
    <scope>NUCLEOTIDE SEQUENCE</scope>
    <source>
        <strain evidence="2">AR01</strain>
    </source>
</reference>
<organism evidence="2 3">
    <name type="scientific">Rothia santali</name>
    <dbReference type="NCBI Taxonomy" id="2949643"/>
    <lineage>
        <taxon>Bacteria</taxon>
        <taxon>Bacillati</taxon>
        <taxon>Actinomycetota</taxon>
        <taxon>Actinomycetes</taxon>
        <taxon>Micrococcales</taxon>
        <taxon>Micrococcaceae</taxon>
        <taxon>Rothia</taxon>
    </lineage>
</organism>
<gene>
    <name evidence="2" type="ORF">NBM05_14605</name>
</gene>
<keyword evidence="3" id="KW-1185">Reference proteome</keyword>
<sequence>MAGLRQPPAGPSSAGSAPVAGGAPAAAPRSEAPAAHPQERQRHLHAVRSDAPAEERPEAAPEESRGQRSFRERHAATIAAAARDGSRDRNYPVDPQAPEPPDDWDDFVPEPEDEDIEDSALYGQAAVETILGGRVIDERPHHQS</sequence>